<dbReference type="EMBL" id="JAJSOF020000019">
    <property type="protein sequence ID" value="KAJ4438913.1"/>
    <property type="molecule type" value="Genomic_DNA"/>
</dbReference>
<evidence type="ECO:0000259" key="2">
    <source>
        <dbReference type="Pfam" id="PF03184"/>
    </source>
</evidence>
<dbReference type="Pfam" id="PF03184">
    <property type="entry name" value="DDE_1"/>
    <property type="match status" value="1"/>
</dbReference>
<feature type="compositionally biased region" description="Basic and acidic residues" evidence="1">
    <location>
        <begin position="132"/>
        <end position="145"/>
    </location>
</feature>
<evidence type="ECO:0000313" key="3">
    <source>
        <dbReference type="EMBL" id="KAJ4438913.1"/>
    </source>
</evidence>
<reference evidence="3 4" key="1">
    <citation type="journal article" date="2022" name="Allergy">
        <title>Genome assembly and annotation of Periplaneta americana reveal a comprehensive cockroach allergen profile.</title>
        <authorList>
            <person name="Wang L."/>
            <person name="Xiong Q."/>
            <person name="Saelim N."/>
            <person name="Wang L."/>
            <person name="Nong W."/>
            <person name="Wan A.T."/>
            <person name="Shi M."/>
            <person name="Liu X."/>
            <person name="Cao Q."/>
            <person name="Hui J.H.L."/>
            <person name="Sookrung N."/>
            <person name="Leung T.F."/>
            <person name="Tungtrongchitr A."/>
            <person name="Tsui S.K.W."/>
        </authorList>
    </citation>
    <scope>NUCLEOTIDE SEQUENCE [LARGE SCALE GENOMIC DNA]</scope>
    <source>
        <strain evidence="3">PWHHKU_190912</strain>
    </source>
</reference>
<organism evidence="3 4">
    <name type="scientific">Periplaneta americana</name>
    <name type="common">American cockroach</name>
    <name type="synonym">Blatta americana</name>
    <dbReference type="NCBI Taxonomy" id="6978"/>
    <lineage>
        <taxon>Eukaryota</taxon>
        <taxon>Metazoa</taxon>
        <taxon>Ecdysozoa</taxon>
        <taxon>Arthropoda</taxon>
        <taxon>Hexapoda</taxon>
        <taxon>Insecta</taxon>
        <taxon>Pterygota</taxon>
        <taxon>Neoptera</taxon>
        <taxon>Polyneoptera</taxon>
        <taxon>Dictyoptera</taxon>
        <taxon>Blattodea</taxon>
        <taxon>Blattoidea</taxon>
        <taxon>Blattidae</taxon>
        <taxon>Blattinae</taxon>
        <taxon>Periplaneta</taxon>
    </lineage>
</organism>
<feature type="region of interest" description="Disordered" evidence="1">
    <location>
        <begin position="72"/>
        <end position="145"/>
    </location>
</feature>
<sequence>MNPRLTIGAPDESIAAAQPNGWMSADTFLIWLKHFIKHTKHTPQNPVLLILDGHSSHKELTVINCARENITEAQEDSTEPPLDELPTDNTSRPAVEEQTPVQASEERNAPSNFTARPHVFESLTTPSNRSSRPADESPKTSFDVDKNKAMPVNILKKLSPLPDAMRRDEPAFSTLLARPPGASLLASAGPSFPGGLEPLSGDAMATV</sequence>
<name>A0ABQ8SXH1_PERAM</name>
<protein>
    <recommendedName>
        <fullName evidence="2">DDE-1 domain-containing protein</fullName>
    </recommendedName>
</protein>
<feature type="region of interest" description="Disordered" evidence="1">
    <location>
        <begin position="188"/>
        <end position="207"/>
    </location>
</feature>
<gene>
    <name evidence="3" type="ORF">ANN_14867</name>
</gene>
<feature type="compositionally biased region" description="Acidic residues" evidence="1">
    <location>
        <begin position="73"/>
        <end position="86"/>
    </location>
</feature>
<proteinExistence type="predicted"/>
<dbReference type="Proteomes" id="UP001148838">
    <property type="component" value="Unassembled WGS sequence"/>
</dbReference>
<accession>A0ABQ8SXH1</accession>
<dbReference type="InterPro" id="IPR004875">
    <property type="entry name" value="DDE_SF_endonuclease_dom"/>
</dbReference>
<feature type="compositionally biased region" description="Polar residues" evidence="1">
    <location>
        <begin position="122"/>
        <end position="131"/>
    </location>
</feature>
<feature type="domain" description="DDE-1" evidence="2">
    <location>
        <begin position="17"/>
        <end position="71"/>
    </location>
</feature>
<evidence type="ECO:0000313" key="4">
    <source>
        <dbReference type="Proteomes" id="UP001148838"/>
    </source>
</evidence>
<evidence type="ECO:0000256" key="1">
    <source>
        <dbReference type="SAM" id="MobiDB-lite"/>
    </source>
</evidence>
<keyword evidence="4" id="KW-1185">Reference proteome</keyword>
<comment type="caution">
    <text evidence="3">The sequence shown here is derived from an EMBL/GenBank/DDBJ whole genome shotgun (WGS) entry which is preliminary data.</text>
</comment>